<evidence type="ECO:0000313" key="1">
    <source>
        <dbReference type="EMBL" id="ALC38520.1"/>
    </source>
</evidence>
<dbReference type="EMBL" id="CP012523">
    <property type="protein sequence ID" value="ALC38520.1"/>
    <property type="molecule type" value="Genomic_DNA"/>
</dbReference>
<dbReference type="Proteomes" id="UP000494163">
    <property type="component" value="Chromosome 2L"/>
</dbReference>
<organism evidence="1 2">
    <name type="scientific">Drosophila busckii</name>
    <name type="common">Fruit fly</name>
    <dbReference type="NCBI Taxonomy" id="30019"/>
    <lineage>
        <taxon>Eukaryota</taxon>
        <taxon>Metazoa</taxon>
        <taxon>Ecdysozoa</taxon>
        <taxon>Arthropoda</taxon>
        <taxon>Hexapoda</taxon>
        <taxon>Insecta</taxon>
        <taxon>Pterygota</taxon>
        <taxon>Neoptera</taxon>
        <taxon>Endopterygota</taxon>
        <taxon>Diptera</taxon>
        <taxon>Brachycera</taxon>
        <taxon>Muscomorpha</taxon>
        <taxon>Ephydroidea</taxon>
        <taxon>Drosophilidae</taxon>
        <taxon>Drosophila</taxon>
    </lineage>
</organism>
<accession>A0A0M4EPK0</accession>
<evidence type="ECO:0000313" key="2">
    <source>
        <dbReference type="Proteomes" id="UP000494163"/>
    </source>
</evidence>
<dbReference type="SMR" id="A0A0M4EPK0"/>
<proteinExistence type="predicted"/>
<dbReference type="AlphaFoldDB" id="A0A0M4EPK0"/>
<gene>
    <name evidence="1" type="ORF">Dbus_chr2Lg605</name>
</gene>
<dbReference type="InterPro" id="IPR053720">
    <property type="entry name" value="Psm_Assembly_Chaperone"/>
</dbReference>
<name>A0A0M4EPK0_DROBS</name>
<dbReference type="OMA" id="HGFANKW"/>
<dbReference type="PANTHER" id="PTHR31051:SF1">
    <property type="entry name" value="PROTEASOME ASSEMBLY CHAPERONE 3"/>
    <property type="match status" value="1"/>
</dbReference>
<dbReference type="Gene3D" id="3.30.230.90">
    <property type="match status" value="1"/>
</dbReference>
<sequence length="140" mass="15970">MCEFVTKDDVGFNKQFVADICGIKTEFVYHNFANKWMLFITQLGKLPALYNVAFDVKRDERVIPYLHGPIDNPEQHVSVPVTMNCCLGRDTDEMRGAIQFLVNKTGLSKCPKEVMIALGLKQLERDELQAVAKVLQEMIF</sequence>
<keyword evidence="2" id="KW-1185">Reference proteome</keyword>
<dbReference type="STRING" id="30019.A0A0M4EPK0"/>
<dbReference type="Pfam" id="PF10178">
    <property type="entry name" value="PAC3"/>
    <property type="match status" value="1"/>
</dbReference>
<dbReference type="OrthoDB" id="5839at2759"/>
<dbReference type="PANTHER" id="PTHR31051">
    <property type="entry name" value="PROTEASOME ASSEMBLY CHAPERONE 3"/>
    <property type="match status" value="1"/>
</dbReference>
<dbReference type="GO" id="GO:0043248">
    <property type="term" value="P:proteasome assembly"/>
    <property type="evidence" value="ECO:0007669"/>
    <property type="project" value="InterPro"/>
</dbReference>
<dbReference type="InterPro" id="IPR018788">
    <property type="entry name" value="Proteasome_assmbl_chp_3"/>
</dbReference>
<protein>
    <submittedName>
        <fullName evidence="1">CG11885</fullName>
    </submittedName>
</protein>
<reference evidence="1 2" key="1">
    <citation type="submission" date="2015-08" db="EMBL/GenBank/DDBJ databases">
        <title>Ancestral chromatin configuration constrains chromatin evolution on differentiating sex chromosomes in Drosophila.</title>
        <authorList>
            <person name="Zhou Q."/>
            <person name="Bachtrog D."/>
        </authorList>
    </citation>
    <scope>NUCLEOTIDE SEQUENCE [LARGE SCALE GENOMIC DNA]</scope>
    <source>
        <tissue evidence="1">Whole larvae</tissue>
    </source>
</reference>